<dbReference type="EMBL" id="SJSK01000002">
    <property type="protein sequence ID" value="TCC91618.1"/>
    <property type="molecule type" value="Genomic_DNA"/>
</dbReference>
<protein>
    <recommendedName>
        <fullName evidence="4">DUF3300 domain-containing protein</fullName>
    </recommendedName>
</protein>
<dbReference type="RefSeq" id="WP_131552556.1">
    <property type="nucleotide sequence ID" value="NZ_SJSK01000002.1"/>
</dbReference>
<dbReference type="Proteomes" id="UP000292884">
    <property type="component" value="Unassembled WGS sequence"/>
</dbReference>
<evidence type="ECO:0000313" key="2">
    <source>
        <dbReference type="EMBL" id="TCC91618.1"/>
    </source>
</evidence>
<gene>
    <name evidence="2" type="ORF">EZ428_07590</name>
</gene>
<evidence type="ECO:0000256" key="1">
    <source>
        <dbReference type="SAM" id="SignalP"/>
    </source>
</evidence>
<reference evidence="2 3" key="1">
    <citation type="submission" date="2019-02" db="EMBL/GenBank/DDBJ databases">
        <title>Pedobacter sp. RP-1-13 sp. nov., isolated from Arctic soil.</title>
        <authorList>
            <person name="Dahal R.H."/>
        </authorList>
    </citation>
    <scope>NUCLEOTIDE SEQUENCE [LARGE SCALE GENOMIC DNA]</scope>
    <source>
        <strain evidence="2 3">RP-1-13</strain>
    </source>
</reference>
<sequence length="120" mass="14286">MKRLIVFAMLGIASVAYQPAKAQVSINMNIGTPAYYGYNTYYVPARPVVYVDRDVRYRRSYNYHPQRNVVVYRPQPVHRKVYYNNYRPSNRYYSVRSVNYKHYNKSFKHSNGRGHGKGRH</sequence>
<accession>A0A4R0MWM1</accession>
<dbReference type="OrthoDB" id="773264at2"/>
<name>A0A4R0MWM1_9SPHI</name>
<feature type="chain" id="PRO_5020915199" description="DUF3300 domain-containing protein" evidence="1">
    <location>
        <begin position="23"/>
        <end position="120"/>
    </location>
</feature>
<comment type="caution">
    <text evidence="2">The sequence shown here is derived from an EMBL/GenBank/DDBJ whole genome shotgun (WGS) entry which is preliminary data.</text>
</comment>
<feature type="signal peptide" evidence="1">
    <location>
        <begin position="1"/>
        <end position="22"/>
    </location>
</feature>
<keyword evidence="3" id="KW-1185">Reference proteome</keyword>
<keyword evidence="1" id="KW-0732">Signal</keyword>
<evidence type="ECO:0008006" key="4">
    <source>
        <dbReference type="Google" id="ProtNLM"/>
    </source>
</evidence>
<proteinExistence type="predicted"/>
<organism evidence="2 3">
    <name type="scientific">Pedobacter frigiditerrae</name>
    <dbReference type="NCBI Taxonomy" id="2530452"/>
    <lineage>
        <taxon>Bacteria</taxon>
        <taxon>Pseudomonadati</taxon>
        <taxon>Bacteroidota</taxon>
        <taxon>Sphingobacteriia</taxon>
        <taxon>Sphingobacteriales</taxon>
        <taxon>Sphingobacteriaceae</taxon>
        <taxon>Pedobacter</taxon>
    </lineage>
</organism>
<evidence type="ECO:0000313" key="3">
    <source>
        <dbReference type="Proteomes" id="UP000292884"/>
    </source>
</evidence>
<dbReference type="AlphaFoldDB" id="A0A4R0MWM1"/>